<keyword evidence="1" id="KW-0694">RNA-binding</keyword>
<organism evidence="2 3">
    <name type="scientific">Halanaerobacter jeridensis</name>
    <dbReference type="NCBI Taxonomy" id="706427"/>
    <lineage>
        <taxon>Bacteria</taxon>
        <taxon>Bacillati</taxon>
        <taxon>Bacillota</taxon>
        <taxon>Clostridia</taxon>
        <taxon>Halanaerobiales</taxon>
        <taxon>Halobacteroidaceae</taxon>
        <taxon>Halanaerobacter</taxon>
    </lineage>
</organism>
<name>A0A938XSZ6_9FIRM</name>
<reference evidence="2" key="1">
    <citation type="submission" date="2021-01" db="EMBL/GenBank/DDBJ databases">
        <title>Genomic Encyclopedia of Type Strains, Phase IV (KMG-IV): sequencing the most valuable type-strain genomes for metagenomic binning, comparative biology and taxonomic classification.</title>
        <authorList>
            <person name="Goeker M."/>
        </authorList>
    </citation>
    <scope>NUCLEOTIDE SEQUENCE</scope>
    <source>
        <strain evidence="2">DSM 23230</strain>
    </source>
</reference>
<gene>
    <name evidence="2" type="ORF">JOC47_001152</name>
</gene>
<evidence type="ECO:0000313" key="3">
    <source>
        <dbReference type="Proteomes" id="UP000774000"/>
    </source>
</evidence>
<dbReference type="PROSITE" id="PS50889">
    <property type="entry name" value="S4"/>
    <property type="match status" value="1"/>
</dbReference>
<accession>A0A938XSZ6</accession>
<dbReference type="Proteomes" id="UP000774000">
    <property type="component" value="Unassembled WGS sequence"/>
</dbReference>
<dbReference type="AlphaFoldDB" id="A0A938XSZ6"/>
<comment type="caution">
    <text evidence="2">The sequence shown here is derived from an EMBL/GenBank/DDBJ whole genome shotgun (WGS) entry which is preliminary data.</text>
</comment>
<keyword evidence="3" id="KW-1185">Reference proteome</keyword>
<dbReference type="EMBL" id="JAFBDQ010000005">
    <property type="protein sequence ID" value="MBM7556309.1"/>
    <property type="molecule type" value="Genomic_DNA"/>
</dbReference>
<evidence type="ECO:0000256" key="1">
    <source>
        <dbReference type="PROSITE-ProRule" id="PRU00182"/>
    </source>
</evidence>
<dbReference type="RefSeq" id="WP_204701095.1">
    <property type="nucleotide sequence ID" value="NZ_JAFBDQ010000005.1"/>
</dbReference>
<sequence>MNDVHKKPTPFQKNIAIKLEVDISNDTRNVASARIYDAVEPAIDPNMEFNESTEKQIEFGEELGLDLKNNSLRVASAKIEDKLKENNKQAIEELNLKPGDKVKKKSKVEIDGEEKKYITKHVVSSIGKNYRVYFKGGNGQGAWPTQLEKVNL</sequence>
<proteinExistence type="predicted"/>
<evidence type="ECO:0000313" key="2">
    <source>
        <dbReference type="EMBL" id="MBM7556309.1"/>
    </source>
</evidence>
<protein>
    <submittedName>
        <fullName evidence="2">Uncharacterized protein</fullName>
    </submittedName>
</protein>
<dbReference type="GO" id="GO:0003723">
    <property type="term" value="F:RNA binding"/>
    <property type="evidence" value="ECO:0007669"/>
    <property type="project" value="UniProtKB-KW"/>
</dbReference>